<evidence type="ECO:0000259" key="3">
    <source>
        <dbReference type="Pfam" id="PF00501"/>
    </source>
</evidence>
<organism evidence="5 6">
    <name type="scientific">Epidermidibacterium keratini</name>
    <dbReference type="NCBI Taxonomy" id="1891644"/>
    <lineage>
        <taxon>Bacteria</taxon>
        <taxon>Bacillati</taxon>
        <taxon>Actinomycetota</taxon>
        <taxon>Actinomycetes</taxon>
        <taxon>Sporichthyales</taxon>
        <taxon>Sporichthyaceae</taxon>
        <taxon>Epidermidibacterium</taxon>
    </lineage>
</organism>
<dbReference type="InterPro" id="IPR036736">
    <property type="entry name" value="ACP-like_sf"/>
</dbReference>
<feature type="transmembrane region" description="Helical" evidence="2">
    <location>
        <begin position="785"/>
        <end position="802"/>
    </location>
</feature>
<keyword evidence="2" id="KW-1133">Transmembrane helix</keyword>
<protein>
    <submittedName>
        <fullName evidence="5">AMP-binding protein</fullName>
    </submittedName>
</protein>
<evidence type="ECO:0000259" key="4">
    <source>
        <dbReference type="Pfam" id="PF00550"/>
    </source>
</evidence>
<dbReference type="PANTHER" id="PTHR43767:SF1">
    <property type="entry name" value="NONRIBOSOMAL PEPTIDE SYNTHASE PES1 (EUROFUNG)-RELATED"/>
    <property type="match status" value="1"/>
</dbReference>
<dbReference type="PANTHER" id="PTHR43767">
    <property type="entry name" value="LONG-CHAIN-FATTY-ACID--COA LIGASE"/>
    <property type="match status" value="1"/>
</dbReference>
<feature type="region of interest" description="Disordered" evidence="1">
    <location>
        <begin position="463"/>
        <end position="482"/>
    </location>
</feature>
<feature type="transmembrane region" description="Helical" evidence="2">
    <location>
        <begin position="765"/>
        <end position="780"/>
    </location>
</feature>
<feature type="transmembrane region" description="Helical" evidence="2">
    <location>
        <begin position="814"/>
        <end position="832"/>
    </location>
</feature>
<feature type="transmembrane region" description="Helical" evidence="2">
    <location>
        <begin position="692"/>
        <end position="708"/>
    </location>
</feature>
<proteinExistence type="predicted"/>
<keyword evidence="6" id="KW-1185">Reference proteome</keyword>
<dbReference type="InterPro" id="IPR009081">
    <property type="entry name" value="PP-bd_ACP"/>
</dbReference>
<dbReference type="Proteomes" id="UP000463857">
    <property type="component" value="Chromosome"/>
</dbReference>
<gene>
    <name evidence="5" type="ORF">EK0264_11290</name>
</gene>
<reference evidence="5 6" key="1">
    <citation type="journal article" date="2018" name="Int. J. Syst. Evol. Microbiol.">
        <title>Epidermidibacterium keratini gen. nov., sp. nov., a member of the family Sporichthyaceae, isolated from keratin epidermis.</title>
        <authorList>
            <person name="Lee D.G."/>
            <person name="Trujillo M.E."/>
            <person name="Kang S."/>
            <person name="Nam J.J."/>
            <person name="Kim Y.J."/>
        </authorList>
    </citation>
    <scope>NUCLEOTIDE SEQUENCE [LARGE SCALE GENOMIC DNA]</scope>
    <source>
        <strain evidence="5 6">EPI-7</strain>
    </source>
</reference>
<evidence type="ECO:0000256" key="1">
    <source>
        <dbReference type="SAM" id="MobiDB-lite"/>
    </source>
</evidence>
<dbReference type="InterPro" id="IPR042099">
    <property type="entry name" value="ANL_N_sf"/>
</dbReference>
<name>A0A7L4YP55_9ACTN</name>
<dbReference type="Pfam" id="PF00550">
    <property type="entry name" value="PP-binding"/>
    <property type="match status" value="1"/>
</dbReference>
<dbReference type="Gene3D" id="1.10.1200.10">
    <property type="entry name" value="ACP-like"/>
    <property type="match status" value="1"/>
</dbReference>
<dbReference type="Gene3D" id="3.40.50.12780">
    <property type="entry name" value="N-terminal domain of ligase-like"/>
    <property type="match status" value="1"/>
</dbReference>
<feature type="transmembrane region" description="Helical" evidence="2">
    <location>
        <begin position="744"/>
        <end position="759"/>
    </location>
</feature>
<dbReference type="InParanoid" id="A0A7L4YP55"/>
<feature type="transmembrane region" description="Helical" evidence="2">
    <location>
        <begin position="561"/>
        <end position="592"/>
    </location>
</feature>
<dbReference type="OrthoDB" id="9803968at2"/>
<evidence type="ECO:0000313" key="6">
    <source>
        <dbReference type="Proteomes" id="UP000463857"/>
    </source>
</evidence>
<accession>A0A7L4YP55</accession>
<feature type="transmembrane region" description="Helical" evidence="2">
    <location>
        <begin position="613"/>
        <end position="634"/>
    </location>
</feature>
<dbReference type="SUPFAM" id="SSF47336">
    <property type="entry name" value="ACP-like"/>
    <property type="match status" value="1"/>
</dbReference>
<dbReference type="InterPro" id="IPR000873">
    <property type="entry name" value="AMP-dep_synth/lig_dom"/>
</dbReference>
<sequence length="851" mass="91333">MLTHARTPVLPFPLPQTDAPALIDGDERWSYADLRLAVDRVASSLPDATERRRICVVPLAATPDAIAAYLGVLAAGHVAAIVEPGREGTCDAIAPDLAWQGGRFVALVGADDAPEPHPELAVLMSTSGSTGSPKLVRLSHDNLRANAEAIAQSLALSREDRAITSLPLHYCYGLSVLHSHLAAGASLVLSDDAVSEREFWNTAERQAVTTIAAVPHSMRMMRCAGLDARALPSLRRITVAGGRMAPADVVEVHALGRRAGWDLVVMYGQTEATARMCVLDPHDAAAHPDSVGRAVPGGWFSVEQSVAEDGDIAPIAGDRAIGELVYHGPNVMLGYATTRDDLAAGRAIDALRTGDLGYLDDDGRVRIVGRRSGFLKILGKRIDVQNVEDLLARDGIRACVTGNDDRLQIAVETDDPVSESGLRSRAATLAGLPCSAVRVIGFSSLPLLSSGKLDRETIRREFAESTSAAPSGAPGVTEGGGEKSDIDEIRQIFAHCLDRGAVGDDDSFVSLRGDSLSYVELSVRLEAVLGDLPDDWQERTIRELAATSQSPSRWASVESSIVLRVLATVTVLGTHVGLFTFLGGAHALLALVGYNLARFSMAAPNRKERTRRLGGVLATIGIPTFILVAVAHLVNEQYTLANLLQVRWIFGPFNWGPHAQLWFIEAALWSVIVLIGLLAIPAVSRWYDAHPFWVALAALPVALIPRYFFLEQITSPVRGLLPWVFWLVLIGIAVAHANTIPKRLLINAIAIATIAGFFGSPLREAYVAGAVLALIWIPRIRLPRFLALAAAPIAGASLYIYLVQWQVFGHFESAVLGFIASIAAGLAVWALVRRVRRPLLRITTPIGTNAR</sequence>
<feature type="transmembrane region" description="Helical" evidence="2">
    <location>
        <begin position="720"/>
        <end position="737"/>
    </location>
</feature>
<dbReference type="InterPro" id="IPR050237">
    <property type="entry name" value="ATP-dep_AMP-bd_enzyme"/>
</dbReference>
<dbReference type="KEGG" id="eke:EK0264_11290"/>
<dbReference type="Pfam" id="PF00501">
    <property type="entry name" value="AMP-binding"/>
    <property type="match status" value="1"/>
</dbReference>
<keyword evidence="2" id="KW-0472">Membrane</keyword>
<dbReference type="RefSeq" id="WP_159545665.1">
    <property type="nucleotide sequence ID" value="NZ_CP047156.1"/>
</dbReference>
<dbReference type="SUPFAM" id="SSF56801">
    <property type="entry name" value="Acetyl-CoA synthetase-like"/>
    <property type="match status" value="1"/>
</dbReference>
<dbReference type="EMBL" id="CP047156">
    <property type="protein sequence ID" value="QHC00812.1"/>
    <property type="molecule type" value="Genomic_DNA"/>
</dbReference>
<feature type="domain" description="Carrier" evidence="4">
    <location>
        <begin position="488"/>
        <end position="546"/>
    </location>
</feature>
<keyword evidence="2" id="KW-0812">Transmembrane</keyword>
<feature type="transmembrane region" description="Helical" evidence="2">
    <location>
        <begin position="661"/>
        <end position="680"/>
    </location>
</feature>
<feature type="domain" description="AMP-dependent synthetase/ligase" evidence="3">
    <location>
        <begin position="112"/>
        <end position="335"/>
    </location>
</feature>
<dbReference type="AlphaFoldDB" id="A0A7L4YP55"/>
<evidence type="ECO:0000313" key="5">
    <source>
        <dbReference type="EMBL" id="QHC00812.1"/>
    </source>
</evidence>
<evidence type="ECO:0000256" key="2">
    <source>
        <dbReference type="SAM" id="Phobius"/>
    </source>
</evidence>